<evidence type="ECO:0000256" key="1">
    <source>
        <dbReference type="SAM" id="MobiDB-lite"/>
    </source>
</evidence>
<dbReference type="AlphaFoldDB" id="A0A9W9WS34"/>
<dbReference type="OrthoDB" id="4324085at2759"/>
<name>A0A9W9WS34_9EURO</name>
<protein>
    <submittedName>
        <fullName evidence="2">Uncharacterized protein</fullName>
    </submittedName>
</protein>
<proteinExistence type="predicted"/>
<dbReference type="EMBL" id="JAPWDO010000004">
    <property type="protein sequence ID" value="KAJ5472609.1"/>
    <property type="molecule type" value="Genomic_DNA"/>
</dbReference>
<comment type="caution">
    <text evidence="2">The sequence shown here is derived from an EMBL/GenBank/DDBJ whole genome shotgun (WGS) entry which is preliminary data.</text>
</comment>
<keyword evidence="3" id="KW-1185">Reference proteome</keyword>
<evidence type="ECO:0000313" key="3">
    <source>
        <dbReference type="Proteomes" id="UP001147760"/>
    </source>
</evidence>
<feature type="region of interest" description="Disordered" evidence="1">
    <location>
        <begin position="51"/>
        <end position="102"/>
    </location>
</feature>
<gene>
    <name evidence="2" type="ORF">N7530_006610</name>
</gene>
<reference evidence="2" key="1">
    <citation type="submission" date="2022-12" db="EMBL/GenBank/DDBJ databases">
        <authorList>
            <person name="Petersen C."/>
        </authorList>
    </citation>
    <scope>NUCLEOTIDE SEQUENCE</scope>
    <source>
        <strain evidence="2">IBT 17660</strain>
    </source>
</reference>
<feature type="compositionally biased region" description="Polar residues" evidence="1">
    <location>
        <begin position="53"/>
        <end position="63"/>
    </location>
</feature>
<organism evidence="2 3">
    <name type="scientific">Penicillium desertorum</name>
    <dbReference type="NCBI Taxonomy" id="1303715"/>
    <lineage>
        <taxon>Eukaryota</taxon>
        <taxon>Fungi</taxon>
        <taxon>Dikarya</taxon>
        <taxon>Ascomycota</taxon>
        <taxon>Pezizomycotina</taxon>
        <taxon>Eurotiomycetes</taxon>
        <taxon>Eurotiomycetidae</taxon>
        <taxon>Eurotiales</taxon>
        <taxon>Aspergillaceae</taxon>
        <taxon>Penicillium</taxon>
    </lineage>
</organism>
<evidence type="ECO:0000313" key="2">
    <source>
        <dbReference type="EMBL" id="KAJ5472609.1"/>
    </source>
</evidence>
<reference evidence="2" key="2">
    <citation type="journal article" date="2023" name="IMA Fungus">
        <title>Comparative genomic study of the Penicillium genus elucidates a diverse pangenome and 15 lateral gene transfer events.</title>
        <authorList>
            <person name="Petersen C."/>
            <person name="Sorensen T."/>
            <person name="Nielsen M.R."/>
            <person name="Sondergaard T.E."/>
            <person name="Sorensen J.L."/>
            <person name="Fitzpatrick D.A."/>
            <person name="Frisvad J.C."/>
            <person name="Nielsen K.L."/>
        </authorList>
    </citation>
    <scope>NUCLEOTIDE SEQUENCE</scope>
    <source>
        <strain evidence="2">IBT 17660</strain>
    </source>
</reference>
<accession>A0A9W9WS34</accession>
<dbReference type="Proteomes" id="UP001147760">
    <property type="component" value="Unassembled WGS sequence"/>
</dbReference>
<sequence>MIYNVLLLDLPYHYERLPADEEYSSYAEYTPEEDPQALANTAAAANINANVNTESLGPTSAPDTGSIHPRLSSLDAPGSPDDDAGSFGSDIPYEGKSQELSQ</sequence>